<keyword evidence="6" id="KW-1185">Reference proteome</keyword>
<reference evidence="5 6" key="1">
    <citation type="submission" date="2021-01" db="EMBL/GenBank/DDBJ databases">
        <title>Belnapia mucosa sp. nov. and Belnapia arida sp. nov., isolated from the Tabernas Desert (Almeria, Spain).</title>
        <authorList>
            <person name="Molina-Menor E."/>
            <person name="Vidal-Verdu A."/>
            <person name="Calonge A."/>
            <person name="Satari L."/>
            <person name="Pereto Magraner J."/>
            <person name="Porcar Miralles M."/>
        </authorList>
    </citation>
    <scope>NUCLEOTIDE SEQUENCE [LARGE SCALE GENOMIC DNA]</scope>
    <source>
        <strain evidence="5 6">T6</strain>
    </source>
</reference>
<proteinExistence type="predicted"/>
<dbReference type="SUPFAM" id="SSF46689">
    <property type="entry name" value="Homeodomain-like"/>
    <property type="match status" value="1"/>
</dbReference>
<gene>
    <name evidence="5" type="ORF">JMJ55_23910</name>
</gene>
<feature type="region of interest" description="Disordered" evidence="3">
    <location>
        <begin position="190"/>
        <end position="211"/>
    </location>
</feature>
<dbReference type="InterPro" id="IPR009057">
    <property type="entry name" value="Homeodomain-like_sf"/>
</dbReference>
<sequence length="211" mass="23669">MRQRLCQAALDALCEVGYESLTTTMIAARAGVSRGAQTHHFATKADMLVGAFEHLLQSWDAARQLAFGGRDLGELPFEAYLRFVWREIFSKPSYIAALELMLAARVDKELGERLRQALDSPASQRNLRWRALLRFPDVRKEEQFQYMTLCLLRGMAIHASFNRSDAVNEAVLDAWIELAEKVIAVERPDGRAPEGGVVSPRAVRGHSKRSA</sequence>
<feature type="DNA-binding region" description="H-T-H motif" evidence="2">
    <location>
        <begin position="22"/>
        <end position="41"/>
    </location>
</feature>
<dbReference type="Gene3D" id="1.10.357.10">
    <property type="entry name" value="Tetracycline Repressor, domain 2"/>
    <property type="match status" value="1"/>
</dbReference>
<evidence type="ECO:0000313" key="5">
    <source>
        <dbReference type="EMBL" id="MBL6458386.1"/>
    </source>
</evidence>
<evidence type="ECO:0000259" key="4">
    <source>
        <dbReference type="PROSITE" id="PS50977"/>
    </source>
</evidence>
<evidence type="ECO:0000256" key="1">
    <source>
        <dbReference type="ARBA" id="ARBA00023125"/>
    </source>
</evidence>
<name>A0ABS1V9N6_9PROT</name>
<organism evidence="5 6">
    <name type="scientific">Belnapia mucosa</name>
    <dbReference type="NCBI Taxonomy" id="2804532"/>
    <lineage>
        <taxon>Bacteria</taxon>
        <taxon>Pseudomonadati</taxon>
        <taxon>Pseudomonadota</taxon>
        <taxon>Alphaproteobacteria</taxon>
        <taxon>Acetobacterales</taxon>
        <taxon>Roseomonadaceae</taxon>
        <taxon>Belnapia</taxon>
    </lineage>
</organism>
<accession>A0ABS1V9N6</accession>
<dbReference type="EMBL" id="JAEUXJ010000014">
    <property type="protein sequence ID" value="MBL6458386.1"/>
    <property type="molecule type" value="Genomic_DNA"/>
</dbReference>
<evidence type="ECO:0000256" key="3">
    <source>
        <dbReference type="SAM" id="MobiDB-lite"/>
    </source>
</evidence>
<dbReference type="InterPro" id="IPR001647">
    <property type="entry name" value="HTH_TetR"/>
</dbReference>
<dbReference type="Pfam" id="PF00440">
    <property type="entry name" value="TetR_N"/>
    <property type="match status" value="1"/>
</dbReference>
<dbReference type="RefSeq" id="WP_202828127.1">
    <property type="nucleotide sequence ID" value="NZ_JAEUXJ010000014.1"/>
</dbReference>
<dbReference type="PRINTS" id="PR00455">
    <property type="entry name" value="HTHTETR"/>
</dbReference>
<feature type="domain" description="HTH tetR-type" evidence="4">
    <location>
        <begin position="1"/>
        <end position="59"/>
    </location>
</feature>
<dbReference type="PROSITE" id="PS50977">
    <property type="entry name" value="HTH_TETR_2"/>
    <property type="match status" value="1"/>
</dbReference>
<protein>
    <submittedName>
        <fullName evidence="5">TetR/AcrR family transcriptional regulator</fullName>
    </submittedName>
</protein>
<keyword evidence="1 2" id="KW-0238">DNA-binding</keyword>
<comment type="caution">
    <text evidence="5">The sequence shown here is derived from an EMBL/GenBank/DDBJ whole genome shotgun (WGS) entry which is preliminary data.</text>
</comment>
<evidence type="ECO:0000313" key="6">
    <source>
        <dbReference type="Proteomes" id="UP000606490"/>
    </source>
</evidence>
<dbReference type="Proteomes" id="UP000606490">
    <property type="component" value="Unassembled WGS sequence"/>
</dbReference>
<evidence type="ECO:0000256" key="2">
    <source>
        <dbReference type="PROSITE-ProRule" id="PRU00335"/>
    </source>
</evidence>